<evidence type="ECO:0000313" key="1">
    <source>
        <dbReference type="EMBL" id="MDB8743362.1"/>
    </source>
</evidence>
<reference evidence="1" key="1">
    <citation type="submission" date="2023-01" db="EMBL/GenBank/DDBJ databases">
        <title>Human gut microbiome strain richness.</title>
        <authorList>
            <person name="Chen-Liaw A."/>
        </authorList>
    </citation>
    <scope>NUCLEOTIDE SEQUENCE</scope>
    <source>
        <strain evidence="1">D59st1_B8_D59t2_181005</strain>
    </source>
</reference>
<gene>
    <name evidence="1" type="ORF">PNV70_14975</name>
</gene>
<organism evidence="1 2">
    <name type="scientific">Ruminococcus bicirculans</name>
    <name type="common">ex Wegman et al. 2014</name>
    <dbReference type="NCBI Taxonomy" id="1160721"/>
    <lineage>
        <taxon>Bacteria</taxon>
        <taxon>Bacillati</taxon>
        <taxon>Bacillota</taxon>
        <taxon>Clostridia</taxon>
        <taxon>Eubacteriales</taxon>
        <taxon>Oscillospiraceae</taxon>
        <taxon>Ruminococcus</taxon>
    </lineage>
</organism>
<dbReference type="RefSeq" id="WP_207741430.1">
    <property type="nucleotide sequence ID" value="NZ_JADMNX010000021.1"/>
</dbReference>
<dbReference type="Proteomes" id="UP001211421">
    <property type="component" value="Unassembled WGS sequence"/>
</dbReference>
<name>A0AAW6E8T8_9FIRM</name>
<dbReference type="AlphaFoldDB" id="A0AAW6E8T8"/>
<evidence type="ECO:0000313" key="2">
    <source>
        <dbReference type="Proteomes" id="UP001211421"/>
    </source>
</evidence>
<sequence length="177" mass="19618">YTDDCYITDNLYLRLAGENIGRTYAKFNVIVCGTFGTKTLYSRDLTNMYVTWCFTKTSKGFAFQLSSSSSGYDDNLDYKFYVGEITKLDGTTAQGCIYSDDNGNLTIATDEGISEENAIGSTINADRKAVLIPAVNTTTGDIFRDIFIMRYSPLQYNTMDVDGQGIFLCGKTLALKD</sequence>
<dbReference type="EMBL" id="JAQMLS010000021">
    <property type="protein sequence ID" value="MDB8743362.1"/>
    <property type="molecule type" value="Genomic_DNA"/>
</dbReference>
<accession>A0AAW6E8T8</accession>
<proteinExistence type="predicted"/>
<protein>
    <submittedName>
        <fullName evidence="1">Uncharacterized protein</fullName>
    </submittedName>
</protein>
<feature type="non-terminal residue" evidence="1">
    <location>
        <position position="1"/>
    </location>
</feature>
<comment type="caution">
    <text evidence="1">The sequence shown here is derived from an EMBL/GenBank/DDBJ whole genome shotgun (WGS) entry which is preliminary data.</text>
</comment>